<dbReference type="GO" id="GO:0032259">
    <property type="term" value="P:methylation"/>
    <property type="evidence" value="ECO:0007669"/>
    <property type="project" value="UniProtKB-KW"/>
</dbReference>
<evidence type="ECO:0000256" key="4">
    <source>
        <dbReference type="ARBA" id="ARBA00022679"/>
    </source>
</evidence>
<keyword evidence="2" id="KW-0169">Cobalamin biosynthesis</keyword>
<keyword evidence="3 7" id="KW-0489">Methyltransferase</keyword>
<evidence type="ECO:0000256" key="5">
    <source>
        <dbReference type="ARBA" id="ARBA00022691"/>
    </source>
</evidence>
<dbReference type="CDD" id="cd02440">
    <property type="entry name" value="AdoMet_MTases"/>
    <property type="match status" value="1"/>
</dbReference>
<evidence type="ECO:0000256" key="3">
    <source>
        <dbReference type="ARBA" id="ARBA00022603"/>
    </source>
</evidence>
<dbReference type="Pfam" id="PF00590">
    <property type="entry name" value="TP_methylase"/>
    <property type="match status" value="1"/>
</dbReference>
<dbReference type="InterPro" id="IPR029063">
    <property type="entry name" value="SAM-dependent_MTases_sf"/>
</dbReference>
<dbReference type="SUPFAM" id="SSF53790">
    <property type="entry name" value="Tetrapyrrole methylase"/>
    <property type="match status" value="1"/>
</dbReference>
<dbReference type="InterPro" id="IPR050714">
    <property type="entry name" value="Cobalamin_biosynth_MTase"/>
</dbReference>
<dbReference type="InterPro" id="IPR035996">
    <property type="entry name" value="4pyrrol_Methylase_sf"/>
</dbReference>
<dbReference type="InterPro" id="IPR012818">
    <property type="entry name" value="CbiE"/>
</dbReference>
<dbReference type="Gene3D" id="3.40.50.150">
    <property type="entry name" value="Vaccinia Virus protein VP39"/>
    <property type="match status" value="1"/>
</dbReference>
<dbReference type="InterPro" id="IPR014008">
    <property type="entry name" value="Cbl_synth_MTase_CbiT"/>
</dbReference>
<evidence type="ECO:0000313" key="7">
    <source>
        <dbReference type="EMBL" id="MDQ0472456.1"/>
    </source>
</evidence>
<dbReference type="InterPro" id="IPR006365">
    <property type="entry name" value="Cbl_synth_CobL"/>
</dbReference>
<dbReference type="Pfam" id="PF01135">
    <property type="entry name" value="PCMT"/>
    <property type="match status" value="1"/>
</dbReference>
<comment type="caution">
    <text evidence="7">The sequence shown here is derived from an EMBL/GenBank/DDBJ whole genome shotgun (WGS) entry which is preliminary data.</text>
</comment>
<sequence>MTALNHPGRWLSIVGIGEDGFAGLSPAARAVVEAAELLVGGARHLAMVAGGAAERLTWPSPLTDAVPLLQARRGRRVVVLASGDPFLWGVGATLARHVPADEIACLPAPSAFALAAGRLGWAEQDCALVSLHGRPFEAIVPHVQPGARILALTWDGSTAAKVAEHLVAMGFGPSRLTVLEALGGPREAIRGARADAFDLGGIDPLNLLAIEAVAGPDARPVPLASGLPDAMFEHDGQLTKREIRAVTLSSLAPLKGELLWDVGLGAGSIAIEWLLRDAANRAVGIEERPDRAARAARNAAALGVPRLALVQGRAPAAFAGLEPPDAVFLGGGAGDAGVFEAAWAALKPGGRLVANAVSLETEALLAQWYARHGGELIRLSVERIAAIGGMHGWKPAMPVTQWSAVKPVRTP</sequence>
<dbReference type="RefSeq" id="WP_307279306.1">
    <property type="nucleotide sequence ID" value="NZ_JAUSVX010000012.1"/>
</dbReference>
<name>A0ABU0JG49_9HYPH</name>
<dbReference type="EMBL" id="JAUSVX010000012">
    <property type="protein sequence ID" value="MDQ0472456.1"/>
    <property type="molecule type" value="Genomic_DNA"/>
</dbReference>
<comment type="pathway">
    <text evidence="1">Cofactor biosynthesis; adenosylcobalamin biosynthesis.</text>
</comment>
<keyword evidence="8" id="KW-1185">Reference proteome</keyword>
<dbReference type="Proteomes" id="UP001242480">
    <property type="component" value="Unassembled WGS sequence"/>
</dbReference>
<dbReference type="InterPro" id="IPR000878">
    <property type="entry name" value="4pyrrol_Mease"/>
</dbReference>
<dbReference type="NCBIfam" id="TIGR02469">
    <property type="entry name" value="CbiT"/>
    <property type="match status" value="1"/>
</dbReference>
<keyword evidence="4 7" id="KW-0808">Transferase</keyword>
<protein>
    <submittedName>
        <fullName evidence="7">Precorrin-6Y C5,15-methyltransferase (Decarboxylating)</fullName>
        <ecNumber evidence="7">2.1.1.132</ecNumber>
    </submittedName>
</protein>
<proteinExistence type="predicted"/>
<dbReference type="EC" id="2.1.1.132" evidence="7"/>
<dbReference type="SUPFAM" id="SSF53335">
    <property type="entry name" value="S-adenosyl-L-methionine-dependent methyltransferases"/>
    <property type="match status" value="1"/>
</dbReference>
<dbReference type="GO" id="GO:0046025">
    <property type="term" value="F:precorrin-6Y C5,15-methyltransferase (decarboxylating) activity"/>
    <property type="evidence" value="ECO:0007669"/>
    <property type="project" value="UniProtKB-EC"/>
</dbReference>
<evidence type="ECO:0000256" key="1">
    <source>
        <dbReference type="ARBA" id="ARBA00004953"/>
    </source>
</evidence>
<dbReference type="PANTHER" id="PTHR43182">
    <property type="entry name" value="COBALT-PRECORRIN-6B C(15)-METHYLTRANSFERASE (DECARBOXYLATING)"/>
    <property type="match status" value="1"/>
</dbReference>
<dbReference type="NCBIfam" id="TIGR02467">
    <property type="entry name" value="CbiE"/>
    <property type="match status" value="1"/>
</dbReference>
<dbReference type="Gene3D" id="3.40.1010.10">
    <property type="entry name" value="Cobalt-precorrin-4 Transmethylase, Domain 1"/>
    <property type="match status" value="1"/>
</dbReference>
<evidence type="ECO:0000313" key="8">
    <source>
        <dbReference type="Proteomes" id="UP001242480"/>
    </source>
</evidence>
<dbReference type="CDD" id="cd11644">
    <property type="entry name" value="Precorrin-6Y-MT"/>
    <property type="match status" value="1"/>
</dbReference>
<dbReference type="InterPro" id="IPR014777">
    <property type="entry name" value="4pyrrole_Mease_sub1"/>
</dbReference>
<feature type="domain" description="Tetrapyrrole methylase" evidence="6">
    <location>
        <begin position="11"/>
        <end position="190"/>
    </location>
</feature>
<organism evidence="7 8">
    <name type="scientific">Labrys wisconsinensis</name>
    <dbReference type="NCBI Taxonomy" id="425677"/>
    <lineage>
        <taxon>Bacteria</taxon>
        <taxon>Pseudomonadati</taxon>
        <taxon>Pseudomonadota</taxon>
        <taxon>Alphaproteobacteria</taxon>
        <taxon>Hyphomicrobiales</taxon>
        <taxon>Xanthobacteraceae</taxon>
        <taxon>Labrys</taxon>
    </lineage>
</organism>
<reference evidence="7 8" key="1">
    <citation type="submission" date="2023-07" db="EMBL/GenBank/DDBJ databases">
        <title>Genomic Encyclopedia of Type Strains, Phase IV (KMG-IV): sequencing the most valuable type-strain genomes for metagenomic binning, comparative biology and taxonomic classification.</title>
        <authorList>
            <person name="Goeker M."/>
        </authorList>
    </citation>
    <scope>NUCLEOTIDE SEQUENCE [LARGE SCALE GENOMIC DNA]</scope>
    <source>
        <strain evidence="7 8">DSM 19619</strain>
    </source>
</reference>
<evidence type="ECO:0000259" key="6">
    <source>
        <dbReference type="Pfam" id="PF00590"/>
    </source>
</evidence>
<accession>A0ABU0JG49</accession>
<dbReference type="PIRSF" id="PIRSF036428">
    <property type="entry name" value="CobL"/>
    <property type="match status" value="1"/>
</dbReference>
<evidence type="ECO:0000256" key="2">
    <source>
        <dbReference type="ARBA" id="ARBA00022573"/>
    </source>
</evidence>
<dbReference type="PANTHER" id="PTHR43182:SF1">
    <property type="entry name" value="COBALT-PRECORRIN-7 C(5)-METHYLTRANSFERASE"/>
    <property type="match status" value="1"/>
</dbReference>
<gene>
    <name evidence="7" type="ORF">QO011_005485</name>
</gene>
<keyword evidence="5" id="KW-0949">S-adenosyl-L-methionine</keyword>